<evidence type="ECO:0000256" key="4">
    <source>
        <dbReference type="ARBA" id="ARBA00022729"/>
    </source>
</evidence>
<comment type="similarity">
    <text evidence="2">Belongs to the class-D beta-lactamase family.</text>
</comment>
<sequence length="307" mass="34505">MSEVLRPMLRQPIRARIGSRQHDEVQPPIECLDMRHKLVRLIAALCLLLPLAAHALTESTIDAKALFDTAGVDGTMVVYDVRQQRTLTYNPERAATAFSPASTFKIFNSLIALETSAVADVDHDMLPWDGKVIMHNGKPFLPPVCDGDMSMRMALKNSCIPAYQALARHIGSAQYRKYLEAAHFGNEDVEGPVDWFWLNNHLKITAYQQVEFLREVAARRVPMISARSYDLLDDILTVEKTPEYTLRAKTGWVTVPGQVEVGWWVGWVTRGDDTYVFAINLDLPTPEVLPKRQEIARAVLKQVGALP</sequence>
<evidence type="ECO:0000256" key="2">
    <source>
        <dbReference type="ARBA" id="ARBA00007898"/>
    </source>
</evidence>
<evidence type="ECO:0000256" key="6">
    <source>
        <dbReference type="ARBA" id="ARBA00023251"/>
    </source>
</evidence>
<dbReference type="InterPro" id="IPR001460">
    <property type="entry name" value="PCN-bd_Tpept"/>
</dbReference>
<dbReference type="GO" id="GO:0008658">
    <property type="term" value="F:penicillin binding"/>
    <property type="evidence" value="ECO:0007669"/>
    <property type="project" value="InterPro"/>
</dbReference>
<dbReference type="EMBL" id="JAOCQJ010000001">
    <property type="protein sequence ID" value="MCT7314878.1"/>
    <property type="molecule type" value="Genomic_DNA"/>
</dbReference>
<evidence type="ECO:0000256" key="5">
    <source>
        <dbReference type="ARBA" id="ARBA00022801"/>
    </source>
</evidence>
<dbReference type="InterPro" id="IPR012338">
    <property type="entry name" value="Beta-lactam/transpept-like"/>
</dbReference>
<name>A0AAE3HZJ2_9RALS</name>
<evidence type="ECO:0000259" key="7">
    <source>
        <dbReference type="Pfam" id="PF00905"/>
    </source>
</evidence>
<dbReference type="AlphaFoldDB" id="A0AAE3HZJ2"/>
<dbReference type="GO" id="GO:0046677">
    <property type="term" value="P:response to antibiotic"/>
    <property type="evidence" value="ECO:0007669"/>
    <property type="project" value="UniProtKB-KW"/>
</dbReference>
<accession>A0AAE3HZJ2</accession>
<dbReference type="Gene3D" id="3.40.710.10">
    <property type="entry name" value="DD-peptidase/beta-lactamase superfamily"/>
    <property type="match status" value="1"/>
</dbReference>
<dbReference type="GO" id="GO:0071555">
    <property type="term" value="P:cell wall organization"/>
    <property type="evidence" value="ECO:0007669"/>
    <property type="project" value="TreeGrafter"/>
</dbReference>
<evidence type="ECO:0000256" key="3">
    <source>
        <dbReference type="ARBA" id="ARBA00012865"/>
    </source>
</evidence>
<comment type="caution">
    <text evidence="8">The sequence shown here is derived from an EMBL/GenBank/DDBJ whole genome shotgun (WGS) entry which is preliminary data.</text>
</comment>
<dbReference type="SUPFAM" id="SSF56601">
    <property type="entry name" value="beta-lactamase/transpeptidase-like"/>
    <property type="match status" value="1"/>
</dbReference>
<dbReference type="PANTHER" id="PTHR30627:SF6">
    <property type="entry name" value="BETA-LACTAMASE YBXI-RELATED"/>
    <property type="match status" value="1"/>
</dbReference>
<comment type="catalytic activity">
    <reaction evidence="1">
        <text>a beta-lactam + H2O = a substituted beta-amino acid</text>
        <dbReference type="Rhea" id="RHEA:20401"/>
        <dbReference type="ChEBI" id="CHEBI:15377"/>
        <dbReference type="ChEBI" id="CHEBI:35627"/>
        <dbReference type="ChEBI" id="CHEBI:140347"/>
        <dbReference type="EC" id="3.5.2.6"/>
    </reaction>
</comment>
<evidence type="ECO:0000313" key="8">
    <source>
        <dbReference type="EMBL" id="MCT7314878.1"/>
    </source>
</evidence>
<feature type="domain" description="Penicillin-binding protein transpeptidase" evidence="7">
    <location>
        <begin position="75"/>
        <end position="301"/>
    </location>
</feature>
<dbReference type="GO" id="GO:0008800">
    <property type="term" value="F:beta-lactamase activity"/>
    <property type="evidence" value="ECO:0007669"/>
    <property type="project" value="UniProtKB-EC"/>
</dbReference>
<dbReference type="Pfam" id="PF00905">
    <property type="entry name" value="Transpeptidase"/>
    <property type="match status" value="1"/>
</dbReference>
<dbReference type="Proteomes" id="UP001164374">
    <property type="component" value="Unassembled WGS sequence"/>
</dbReference>
<protein>
    <recommendedName>
        <fullName evidence="3">beta-lactamase</fullName>
        <ecNumber evidence="3">3.5.2.6</ecNumber>
    </recommendedName>
</protein>
<keyword evidence="5" id="KW-0378">Hydrolase</keyword>
<dbReference type="PANTHER" id="PTHR30627">
    <property type="entry name" value="PEPTIDOGLYCAN D,D-TRANSPEPTIDASE"/>
    <property type="match status" value="1"/>
</dbReference>
<organism evidence="8 9">
    <name type="scientific">Ralstonia mojiangensis</name>
    <dbReference type="NCBI Taxonomy" id="2953895"/>
    <lineage>
        <taxon>Bacteria</taxon>
        <taxon>Pseudomonadati</taxon>
        <taxon>Pseudomonadota</taxon>
        <taxon>Betaproteobacteria</taxon>
        <taxon>Burkholderiales</taxon>
        <taxon>Burkholderiaceae</taxon>
        <taxon>Ralstonia</taxon>
    </lineage>
</organism>
<gene>
    <name evidence="8" type="ORF">N5I87_02595</name>
</gene>
<evidence type="ECO:0000256" key="1">
    <source>
        <dbReference type="ARBA" id="ARBA00001526"/>
    </source>
</evidence>
<evidence type="ECO:0000313" key="9">
    <source>
        <dbReference type="Proteomes" id="UP001164374"/>
    </source>
</evidence>
<reference evidence="8" key="2">
    <citation type="submission" date="2023-02" db="EMBL/GenBank/DDBJ databases">
        <authorList>
            <person name="Lu C.-H."/>
        </authorList>
    </citation>
    <scope>NUCLEOTIDE SEQUENCE</scope>
    <source>
        <strain evidence="8">22TCCZM01-4</strain>
    </source>
</reference>
<keyword evidence="4" id="KW-0732">Signal</keyword>
<dbReference type="InterPro" id="IPR050515">
    <property type="entry name" value="Beta-lactam/transpept"/>
</dbReference>
<keyword evidence="6" id="KW-0046">Antibiotic resistance</keyword>
<reference evidence="8" key="1">
    <citation type="journal article" date="2023" name="Front. Microbiol.">
        <title>Ralstonia chuxiongensis sp. nov., Ralstonia mojiangensis sp. nov., and Ralstonia soli sp. nov., isolated from tobacco fields, are three novel species in the family Burkholderiaceae.</title>
        <authorList>
            <person name="Lu C.H."/>
            <person name="Zhang Y.Y."/>
            <person name="Jiang N."/>
            <person name="Chen W."/>
            <person name="Shao X."/>
            <person name="Zhao Z.M."/>
            <person name="Lu W.L."/>
            <person name="Hu X."/>
            <person name="Xi Y.X."/>
            <person name="Zou S.Y."/>
            <person name="Wei Q.J."/>
            <person name="Lin Z.L."/>
            <person name="Gong L."/>
            <person name="Gai X.T."/>
            <person name="Zhang L.Q."/>
            <person name="Li J.Y."/>
            <person name="Jin Y."/>
            <person name="Xia Z.Y."/>
        </authorList>
    </citation>
    <scope>NUCLEOTIDE SEQUENCE</scope>
    <source>
        <strain evidence="8">22TCCZM01-4</strain>
    </source>
</reference>
<dbReference type="EC" id="3.5.2.6" evidence="3"/>
<proteinExistence type="inferred from homology"/>
<dbReference type="GO" id="GO:0005886">
    <property type="term" value="C:plasma membrane"/>
    <property type="evidence" value="ECO:0007669"/>
    <property type="project" value="TreeGrafter"/>
</dbReference>